<accession>A0AAN1GRG6</accession>
<dbReference type="PROSITE" id="PS51186">
    <property type="entry name" value="GNAT"/>
    <property type="match status" value="1"/>
</dbReference>
<dbReference type="PANTHER" id="PTHR43792">
    <property type="entry name" value="GNAT FAMILY, PUTATIVE (AFU_ORTHOLOGUE AFUA_3G00765)-RELATED-RELATED"/>
    <property type="match status" value="1"/>
</dbReference>
<dbReference type="SUPFAM" id="SSF53335">
    <property type="entry name" value="S-adenosyl-L-methionine-dependent methyltransferases"/>
    <property type="match status" value="1"/>
</dbReference>
<dbReference type="SUPFAM" id="SSF55729">
    <property type="entry name" value="Acyl-CoA N-acyltransferases (Nat)"/>
    <property type="match status" value="1"/>
</dbReference>
<dbReference type="EMBL" id="CP010767">
    <property type="protein sequence ID" value="ATG43843.1"/>
    <property type="molecule type" value="Genomic_DNA"/>
</dbReference>
<protein>
    <submittedName>
        <fullName evidence="2">Acetyltransferase and methytransferase domain-containing protein</fullName>
    </submittedName>
</protein>
<dbReference type="GO" id="GO:0016747">
    <property type="term" value="F:acyltransferase activity, transferring groups other than amino-acyl groups"/>
    <property type="evidence" value="ECO:0007669"/>
    <property type="project" value="InterPro"/>
</dbReference>
<dbReference type="InterPro" id="IPR029063">
    <property type="entry name" value="SAM-dependent_MTases_sf"/>
</dbReference>
<reference evidence="2 3" key="1">
    <citation type="journal article" date="2017" name="Front. Microbiol.">
        <title>Phaeobacter piscinae sp. nov., a species of the Roseobacter group and potential aquaculture probiont.</title>
        <authorList>
            <person name="Sonnenschein E.C."/>
            <person name="Phippen C.B.W."/>
            <person name="Nielsen K.F."/>
            <person name="Mateiu R.V."/>
            <person name="Melchiorsen J."/>
            <person name="Gram L."/>
            <person name="Overmann J."/>
            <person name="Freese H.M."/>
        </authorList>
    </citation>
    <scope>NUCLEOTIDE SEQUENCE [LARGE SCALE GENOMIC DNA]</scope>
    <source>
        <strain evidence="2 3">P13</strain>
    </source>
</reference>
<evidence type="ECO:0000259" key="1">
    <source>
        <dbReference type="PROSITE" id="PS51186"/>
    </source>
</evidence>
<sequence length="344" mass="37837">MVREMSFETDRLRLVSWNTALGSEQEKQALAAELEVILTPPVLRSLPEPMQLADTETAISDWVAARHAESHVLTIRDDNTTLIGLLILAASGNAEYPPTVHIGYLFSEIMWGKGFALELIGGLVAWYQDQGEGTQLFAGVAPENIASVKALEKNGFERVSDHTDPGTTMFRRDTQFDFDRLYRSTAQALGAPSPEIVGFFNALTEGNLRVLDIGCGQGRDALFIARLGHSVVGVDIAPNGIKDLVAAGNHENLRVEGIVADILDFRPVGQFEVLLIDRTLHLLPAENRVAVLKRLIGHVVLQGWVIISDEPENMAAFKGVFDASDTPWSLHRETDDHLILRRDA</sequence>
<name>A0AAN1GRG6_9RHOB</name>
<dbReference type="Pfam" id="PF13649">
    <property type="entry name" value="Methyltransf_25"/>
    <property type="match status" value="1"/>
</dbReference>
<dbReference type="RefSeq" id="WP_096871626.1">
    <property type="nucleotide sequence ID" value="NZ_CP010715.1"/>
</dbReference>
<evidence type="ECO:0000313" key="2">
    <source>
        <dbReference type="EMBL" id="ATG43843.1"/>
    </source>
</evidence>
<dbReference type="Gene3D" id="3.40.50.150">
    <property type="entry name" value="Vaccinia Virus protein VP39"/>
    <property type="match status" value="1"/>
</dbReference>
<organism evidence="2 3">
    <name type="scientific">Phaeobacter piscinae</name>
    <dbReference type="NCBI Taxonomy" id="1580596"/>
    <lineage>
        <taxon>Bacteria</taxon>
        <taxon>Pseudomonadati</taxon>
        <taxon>Pseudomonadota</taxon>
        <taxon>Alphaproteobacteria</taxon>
        <taxon>Rhodobacterales</taxon>
        <taxon>Roseobacteraceae</taxon>
        <taxon>Phaeobacter</taxon>
    </lineage>
</organism>
<dbReference type="Pfam" id="PF13302">
    <property type="entry name" value="Acetyltransf_3"/>
    <property type="match status" value="1"/>
</dbReference>
<proteinExistence type="predicted"/>
<dbReference type="CDD" id="cd02440">
    <property type="entry name" value="AdoMet_MTases"/>
    <property type="match status" value="1"/>
</dbReference>
<dbReference type="InterPro" id="IPR041698">
    <property type="entry name" value="Methyltransf_25"/>
</dbReference>
<dbReference type="InterPro" id="IPR016181">
    <property type="entry name" value="Acyl_CoA_acyltransferase"/>
</dbReference>
<dbReference type="InterPro" id="IPR051531">
    <property type="entry name" value="N-acetyltransferase"/>
</dbReference>
<dbReference type="Gene3D" id="3.40.630.30">
    <property type="match status" value="1"/>
</dbReference>
<gene>
    <name evidence="2" type="ORF">PhaeoP13_01912</name>
</gene>
<dbReference type="AlphaFoldDB" id="A0AAN1GRG6"/>
<dbReference type="InterPro" id="IPR000182">
    <property type="entry name" value="GNAT_dom"/>
</dbReference>
<evidence type="ECO:0000313" key="3">
    <source>
        <dbReference type="Proteomes" id="UP000218606"/>
    </source>
</evidence>
<feature type="domain" description="N-acetyltransferase" evidence="1">
    <location>
        <begin position="29"/>
        <end position="174"/>
    </location>
</feature>
<dbReference type="Proteomes" id="UP000218606">
    <property type="component" value="Chromosome"/>
</dbReference>